<dbReference type="KEGG" id="drt:Dret_0652"/>
<dbReference type="EMBL" id="CP001734">
    <property type="protein sequence ID" value="ACV67944.1"/>
    <property type="molecule type" value="Genomic_DNA"/>
</dbReference>
<keyword evidence="3" id="KW-1185">Reference proteome</keyword>
<reference evidence="3" key="1">
    <citation type="submission" date="2009-09" db="EMBL/GenBank/DDBJ databases">
        <title>The complete chromosome of Desulfohalobium retbaense DSM 5692.</title>
        <authorList>
            <consortium name="US DOE Joint Genome Institute (JGI-PGF)"/>
            <person name="Lucas S."/>
            <person name="Copeland A."/>
            <person name="Lapidus A."/>
            <person name="Glavina del Rio T."/>
            <person name="Dalin E."/>
            <person name="Tice H."/>
            <person name="Bruce D."/>
            <person name="Goodwin L."/>
            <person name="Pitluck S."/>
            <person name="Kyrpides N."/>
            <person name="Mavromatis K."/>
            <person name="Ivanova N."/>
            <person name="Mikhailova N."/>
            <person name="Munk A.C."/>
            <person name="Brettin T."/>
            <person name="Detter J.C."/>
            <person name="Han C."/>
            <person name="Tapia R."/>
            <person name="Larimer F."/>
            <person name="Land M."/>
            <person name="Hauser L."/>
            <person name="Markowitz V."/>
            <person name="Cheng J.-F."/>
            <person name="Hugenholtz P."/>
            <person name="Woyke T."/>
            <person name="Wu D."/>
            <person name="Spring S."/>
            <person name="Klenk H.-P."/>
            <person name="Eisen J.A."/>
        </authorList>
    </citation>
    <scope>NUCLEOTIDE SEQUENCE [LARGE SCALE GENOMIC DNA]</scope>
    <source>
        <strain evidence="3">DSM 5692</strain>
    </source>
</reference>
<dbReference type="InterPro" id="IPR011990">
    <property type="entry name" value="TPR-like_helical_dom_sf"/>
</dbReference>
<dbReference type="Gene3D" id="1.25.40.10">
    <property type="entry name" value="Tetratricopeptide repeat domain"/>
    <property type="match status" value="2"/>
</dbReference>
<organism evidence="2 3">
    <name type="scientific">Desulfohalobium retbaense (strain ATCC 49708 / DSM 5692 / JCM 16813 / HR100)</name>
    <dbReference type="NCBI Taxonomy" id="485915"/>
    <lineage>
        <taxon>Bacteria</taxon>
        <taxon>Pseudomonadati</taxon>
        <taxon>Thermodesulfobacteriota</taxon>
        <taxon>Desulfovibrionia</taxon>
        <taxon>Desulfovibrionales</taxon>
        <taxon>Desulfohalobiaceae</taxon>
        <taxon>Desulfohalobium</taxon>
    </lineage>
</organism>
<dbReference type="STRING" id="485915.Dret_0652"/>
<evidence type="ECO:0000313" key="3">
    <source>
        <dbReference type="Proteomes" id="UP000001052"/>
    </source>
</evidence>
<evidence type="ECO:0000313" key="2">
    <source>
        <dbReference type="EMBL" id="ACV67944.1"/>
    </source>
</evidence>
<evidence type="ECO:0000256" key="1">
    <source>
        <dbReference type="SAM" id="MobiDB-lite"/>
    </source>
</evidence>
<dbReference type="Proteomes" id="UP000001052">
    <property type="component" value="Chromosome"/>
</dbReference>
<accession>C8X0J7</accession>
<feature type="region of interest" description="Disordered" evidence="1">
    <location>
        <begin position="1"/>
        <end position="21"/>
    </location>
</feature>
<reference evidence="2 3" key="2">
    <citation type="journal article" date="2010" name="Stand. Genomic Sci.">
        <title>Complete genome sequence of Desulfohalobium retbaense type strain (HR(100)).</title>
        <authorList>
            <person name="Spring S."/>
            <person name="Nolan M."/>
            <person name="Lapidus A."/>
            <person name="Glavina Del Rio T."/>
            <person name="Copeland A."/>
            <person name="Tice H."/>
            <person name="Cheng J.F."/>
            <person name="Lucas S."/>
            <person name="Land M."/>
            <person name="Chen F."/>
            <person name="Bruce D."/>
            <person name="Goodwin L."/>
            <person name="Pitluck S."/>
            <person name="Ivanova N."/>
            <person name="Mavromatis K."/>
            <person name="Mikhailova N."/>
            <person name="Pati A."/>
            <person name="Chen A."/>
            <person name="Palaniappan K."/>
            <person name="Hauser L."/>
            <person name="Chang Y.J."/>
            <person name="Jeffries C.D."/>
            <person name="Munk C."/>
            <person name="Kiss H."/>
            <person name="Chain P."/>
            <person name="Han C."/>
            <person name="Brettin T."/>
            <person name="Detter J.C."/>
            <person name="Schuler E."/>
            <person name="Goker M."/>
            <person name="Rohde M."/>
            <person name="Bristow J."/>
            <person name="Eisen J.A."/>
            <person name="Markowitz V."/>
            <person name="Hugenholtz P."/>
            <person name="Kyrpides N.C."/>
            <person name="Klenk H.P."/>
        </authorList>
    </citation>
    <scope>NUCLEOTIDE SEQUENCE [LARGE SCALE GENOMIC DNA]</scope>
    <source>
        <strain evidence="2 3">DSM 5692</strain>
    </source>
</reference>
<dbReference type="HOGENOM" id="CLU_340589_0_0_7"/>
<dbReference type="eggNOG" id="COG0457">
    <property type="taxonomic scope" value="Bacteria"/>
</dbReference>
<proteinExistence type="predicted"/>
<name>C8X0J7_DESRD</name>
<evidence type="ECO:0008006" key="4">
    <source>
        <dbReference type="Google" id="ProtNLM"/>
    </source>
</evidence>
<protein>
    <recommendedName>
        <fullName evidence="4">Tetratricopeptide repeat protein</fullName>
    </recommendedName>
</protein>
<dbReference type="SUPFAM" id="SSF48452">
    <property type="entry name" value="TPR-like"/>
    <property type="match status" value="1"/>
</dbReference>
<dbReference type="AlphaFoldDB" id="C8X0J7"/>
<sequence length="833" mass="93791">MFIIVSGDSESAKRPQRGSSRCHSRGRALCALALWLLSVLIFIATAPSEVQAQAAHILERMQRIPGDRETVLQFELDSKTQFTVNALGQRILVRFERTAPAEGVSGVQAGGDVVQSRVARIGQQTEVTVILRRAPEDVETLTSSDQSLVRVALRWSEQGRWVRPGLTNNPGDRLTIVREGGAVGRYLSSEYSGQWDNFFQTYSAPVAPWVDMQLTLAPYAVLAGGLNVAEIDALALRAAKQGNWEGTVSALTPRYANATSPSQDTLAARGLLATGAPRNALARLERLPRHLPPKGPLDVRVHYLYLHSLMALDRHYQAYTAYHDITLPEGISPDMRLYWRVLGAELGLKTGQPQEALAELDQPPLAGVVSVRLVAARRVQALYDLGRREEAWQVSRRTELPLDFLRRVPAALERYADLLYGRGKFAEAMRIYNALADSLLTTGPKAMALWRMGMSLRYSGRPQRSKQVMSLILDKWPHTAAGYRARVVRNDIAVMEEMGELKPSHVTAYEKVMSQSPQRKVRGEAAFKRILVMRAMGEKKRAVRWLSDFLVAFGAGNLQNEARVLMGSMLPSVVRSYLDQGDYVRGLALVAEHRDILVHTDMPHPFLETVGDTFERLGLYERAARVFLYMLAQSNDPGRRELLLPRTVRLWRHVGDPLRAAEYADMYLQDFPNGDQAGEVIAETAATFLDNDEPEKALDWLLRPQRPYSRRLDVLTARALYALQEFNRMGRYLERATLAEHMLSPRTRYIWADGCYQLGQYERVLPLWRTLFDDPIFGTRALYKAADSLAQTGRYRDSAKLYTRLADETDNQVWRKMAEESRAMGQVRATLAN</sequence>
<gene>
    <name evidence="2" type="ordered locus">Dret_0652</name>
</gene>